<evidence type="ECO:0000256" key="2">
    <source>
        <dbReference type="ARBA" id="ARBA00023235"/>
    </source>
</evidence>
<evidence type="ECO:0000313" key="12">
    <source>
        <dbReference type="Proteomes" id="UP000275461"/>
    </source>
</evidence>
<evidence type="ECO:0000256" key="7">
    <source>
        <dbReference type="ARBA" id="ARBA00041803"/>
    </source>
</evidence>
<keyword evidence="1" id="KW-0819">tRNA processing</keyword>
<accession>A0A498C3U0</accession>
<evidence type="ECO:0000313" key="11">
    <source>
        <dbReference type="EMBL" id="RLK50814.1"/>
    </source>
</evidence>
<evidence type="ECO:0000256" key="4">
    <source>
        <dbReference type="ARBA" id="ARBA00037670"/>
    </source>
</evidence>
<dbReference type="PANTHER" id="PTHR21600">
    <property type="entry name" value="MITOCHONDRIAL RNA PSEUDOURIDINE SYNTHASE"/>
    <property type="match status" value="1"/>
</dbReference>
<organism evidence="11 12">
    <name type="scientific">Alkalispirillum mobile</name>
    <dbReference type="NCBI Taxonomy" id="85925"/>
    <lineage>
        <taxon>Bacteria</taxon>
        <taxon>Pseudomonadati</taxon>
        <taxon>Pseudomonadota</taxon>
        <taxon>Gammaproteobacteria</taxon>
        <taxon>Chromatiales</taxon>
        <taxon>Ectothiorhodospiraceae</taxon>
        <taxon>Alkalispirillum</taxon>
    </lineage>
</organism>
<evidence type="ECO:0000256" key="1">
    <source>
        <dbReference type="ARBA" id="ARBA00022694"/>
    </source>
</evidence>
<dbReference type="GO" id="GO:0003723">
    <property type="term" value="F:RNA binding"/>
    <property type="evidence" value="ECO:0007669"/>
    <property type="project" value="InterPro"/>
</dbReference>
<evidence type="ECO:0000256" key="6">
    <source>
        <dbReference type="ARBA" id="ARBA00040675"/>
    </source>
</evidence>
<dbReference type="AlphaFoldDB" id="A0A498C3U0"/>
<dbReference type="InterPro" id="IPR006224">
    <property type="entry name" value="PsdUridine_synth_RluA-like_CS"/>
</dbReference>
<feature type="domain" description="Pseudouridine synthase RsuA/RluA-like" evidence="10">
    <location>
        <begin position="17"/>
        <end position="166"/>
    </location>
</feature>
<dbReference type="GO" id="GO:0000455">
    <property type="term" value="P:enzyme-directed rRNA pseudouridine synthesis"/>
    <property type="evidence" value="ECO:0007669"/>
    <property type="project" value="TreeGrafter"/>
</dbReference>
<dbReference type="OrthoDB" id="9807829at2"/>
<dbReference type="SUPFAM" id="SSF55120">
    <property type="entry name" value="Pseudouridine synthase"/>
    <property type="match status" value="1"/>
</dbReference>
<evidence type="ECO:0000256" key="3">
    <source>
        <dbReference type="ARBA" id="ARBA00036607"/>
    </source>
</evidence>
<dbReference type="InterPro" id="IPR050188">
    <property type="entry name" value="RluA_PseudoU_synthase"/>
</dbReference>
<proteinExistence type="predicted"/>
<dbReference type="RefSeq" id="WP_121441271.1">
    <property type="nucleotide sequence ID" value="NZ_RCDA01000001.1"/>
</dbReference>
<dbReference type="Proteomes" id="UP000275461">
    <property type="component" value="Unassembled WGS sequence"/>
</dbReference>
<name>A0A498C3U0_9GAMM</name>
<sequence>MSECVSPPLRILYRDEHLVAVDKPAGMAVHRSRQHPDADVLLQRLRDQLGQWVWPVHRLDPPTSGLVLFALDPETAQALGRQFRDREVEKRYLAVVRGWPEAAGVIDHPLRRAGRSERQAALTEYRVLDTTELPIPMAPHPTARYALVELKPVTGRQHQLRRHMKHISHPIIGDTTYGKGPHNRLFRERFSSGSLLLRAMGLRLNLPGSGQRLELSAGLNEEWRGVLGGAGLTMDVQ</sequence>
<evidence type="ECO:0000259" key="10">
    <source>
        <dbReference type="Pfam" id="PF00849"/>
    </source>
</evidence>
<gene>
    <name evidence="11" type="ORF">DFR31_0722</name>
</gene>
<dbReference type="EMBL" id="RCDA01000001">
    <property type="protein sequence ID" value="RLK50814.1"/>
    <property type="molecule type" value="Genomic_DNA"/>
</dbReference>
<comment type="function">
    <text evidence="4">Responsible for synthesis of pseudouridine from uracil-65 in transfer RNAs.</text>
</comment>
<comment type="caution">
    <text evidence="11">The sequence shown here is derived from an EMBL/GenBank/DDBJ whole genome shotgun (WGS) entry which is preliminary data.</text>
</comment>
<dbReference type="Gene3D" id="3.30.2350.10">
    <property type="entry name" value="Pseudouridine synthase"/>
    <property type="match status" value="1"/>
</dbReference>
<dbReference type="GO" id="GO:0008033">
    <property type="term" value="P:tRNA processing"/>
    <property type="evidence" value="ECO:0007669"/>
    <property type="project" value="UniProtKB-KW"/>
</dbReference>
<evidence type="ECO:0000256" key="9">
    <source>
        <dbReference type="ARBA" id="ARBA00043049"/>
    </source>
</evidence>
<evidence type="ECO:0000256" key="8">
    <source>
        <dbReference type="ARBA" id="ARBA00041975"/>
    </source>
</evidence>
<reference evidence="11 12" key="1">
    <citation type="submission" date="2018-10" db="EMBL/GenBank/DDBJ databases">
        <title>Genomic Encyclopedia of Type Strains, Phase IV (KMG-IV): sequencing the most valuable type-strain genomes for metagenomic binning, comparative biology and taxonomic classification.</title>
        <authorList>
            <person name="Goeker M."/>
        </authorList>
    </citation>
    <scope>NUCLEOTIDE SEQUENCE [LARGE SCALE GENOMIC DNA]</scope>
    <source>
        <strain evidence="11 12">DSM 12769</strain>
    </source>
</reference>
<keyword evidence="2" id="KW-0413">Isomerase</keyword>
<dbReference type="PANTHER" id="PTHR21600:SF56">
    <property type="entry name" value="TRNA PSEUDOURIDINE SYNTHASE C"/>
    <property type="match status" value="1"/>
</dbReference>
<dbReference type="Pfam" id="PF00849">
    <property type="entry name" value="PseudoU_synth_2"/>
    <property type="match status" value="1"/>
</dbReference>
<evidence type="ECO:0000256" key="5">
    <source>
        <dbReference type="ARBA" id="ARBA00038943"/>
    </source>
</evidence>
<dbReference type="GO" id="GO:0160149">
    <property type="term" value="F:tRNA pseudouridine(65) synthase activity"/>
    <property type="evidence" value="ECO:0007669"/>
    <property type="project" value="UniProtKB-EC"/>
</dbReference>
<dbReference type="InterPro" id="IPR006145">
    <property type="entry name" value="PsdUridine_synth_RsuA/RluA"/>
</dbReference>
<dbReference type="EC" id="5.4.99.26" evidence="5"/>
<dbReference type="InterPro" id="IPR020103">
    <property type="entry name" value="PsdUridine_synth_cat_dom_sf"/>
</dbReference>
<protein>
    <recommendedName>
        <fullName evidence="6">tRNA pseudouridine synthase C</fullName>
        <ecNumber evidence="5">5.4.99.26</ecNumber>
    </recommendedName>
    <alternativeName>
        <fullName evidence="8">tRNA pseudouridine(65) synthase</fullName>
    </alternativeName>
    <alternativeName>
        <fullName evidence="9">tRNA pseudouridylate synthase C</fullName>
    </alternativeName>
    <alternativeName>
        <fullName evidence="7">tRNA-uridine isomerase C</fullName>
    </alternativeName>
</protein>
<keyword evidence="12" id="KW-1185">Reference proteome</keyword>
<comment type="catalytic activity">
    <reaction evidence="3">
        <text>uridine(65) in tRNA = pseudouridine(65) in tRNA</text>
        <dbReference type="Rhea" id="RHEA:42536"/>
        <dbReference type="Rhea" id="RHEA-COMP:10103"/>
        <dbReference type="Rhea" id="RHEA-COMP:10104"/>
        <dbReference type="ChEBI" id="CHEBI:65314"/>
        <dbReference type="ChEBI" id="CHEBI:65315"/>
        <dbReference type="EC" id="5.4.99.26"/>
    </reaction>
</comment>
<dbReference type="PROSITE" id="PS01129">
    <property type="entry name" value="PSI_RLU"/>
    <property type="match status" value="1"/>
</dbReference>